<dbReference type="Proteomes" id="UP000749646">
    <property type="component" value="Unassembled WGS sequence"/>
</dbReference>
<protein>
    <recommendedName>
        <fullName evidence="6">TM7S3/TM198-like domain-containing protein</fullName>
    </recommendedName>
</protein>
<keyword evidence="3 5" id="KW-1133">Transmembrane helix</keyword>
<feature type="domain" description="TM7S3/TM198-like" evidence="6">
    <location>
        <begin position="12"/>
        <end position="158"/>
    </location>
</feature>
<feature type="transmembrane region" description="Helical" evidence="5">
    <location>
        <begin position="139"/>
        <end position="160"/>
    </location>
</feature>
<evidence type="ECO:0000256" key="1">
    <source>
        <dbReference type="ARBA" id="ARBA00004141"/>
    </source>
</evidence>
<reference evidence="7" key="1">
    <citation type="journal article" date="2020" name="Fungal Divers.">
        <title>Resolving the Mortierellaceae phylogeny through synthesis of multi-gene phylogenetics and phylogenomics.</title>
        <authorList>
            <person name="Vandepol N."/>
            <person name="Liber J."/>
            <person name="Desiro A."/>
            <person name="Na H."/>
            <person name="Kennedy M."/>
            <person name="Barry K."/>
            <person name="Grigoriev I.V."/>
            <person name="Miller A.N."/>
            <person name="O'Donnell K."/>
            <person name="Stajich J.E."/>
            <person name="Bonito G."/>
        </authorList>
    </citation>
    <scope>NUCLEOTIDE SEQUENCE</scope>
    <source>
        <strain evidence="7">MES-2147</strain>
    </source>
</reference>
<dbReference type="AlphaFoldDB" id="A0A9P6SVD4"/>
<feature type="transmembrane region" description="Helical" evidence="5">
    <location>
        <begin position="87"/>
        <end position="107"/>
    </location>
</feature>
<feature type="non-terminal residue" evidence="7">
    <location>
        <position position="163"/>
    </location>
</feature>
<keyword evidence="4 5" id="KW-0472">Membrane</keyword>
<dbReference type="GO" id="GO:0016020">
    <property type="term" value="C:membrane"/>
    <property type="evidence" value="ECO:0007669"/>
    <property type="project" value="UniProtKB-SubCell"/>
</dbReference>
<evidence type="ECO:0000256" key="4">
    <source>
        <dbReference type="ARBA" id="ARBA00023136"/>
    </source>
</evidence>
<dbReference type="EMBL" id="JAAAHW010000031">
    <property type="protein sequence ID" value="KAG0006962.1"/>
    <property type="molecule type" value="Genomic_DNA"/>
</dbReference>
<feature type="transmembrane region" description="Helical" evidence="5">
    <location>
        <begin position="29"/>
        <end position="50"/>
    </location>
</feature>
<dbReference type="InterPro" id="IPR025256">
    <property type="entry name" value="TM7S3/TM198-like_dom"/>
</dbReference>
<proteinExistence type="predicted"/>
<evidence type="ECO:0000256" key="5">
    <source>
        <dbReference type="SAM" id="Phobius"/>
    </source>
</evidence>
<keyword evidence="8" id="KW-1185">Reference proteome</keyword>
<evidence type="ECO:0000256" key="2">
    <source>
        <dbReference type="ARBA" id="ARBA00022692"/>
    </source>
</evidence>
<evidence type="ECO:0000256" key="3">
    <source>
        <dbReference type="ARBA" id="ARBA00022989"/>
    </source>
</evidence>
<gene>
    <name evidence="7" type="ORF">BGZ65_001168</name>
</gene>
<accession>A0A9P6SVD4</accession>
<dbReference type="Pfam" id="PF13886">
    <property type="entry name" value="TM7S3_TM198"/>
    <property type="match status" value="1"/>
</dbReference>
<sequence>MSNLGVSSGTWLLVGTLLAATILGGLRLFKPPGAEVLGPLAMHCITLWILSWKPGGLVTSGLGKSLMFGILDVLGFMFVYIPDHAVAGAICFPVLGAYTFIAGIDFFTRTGFLQHADTFVNTKSNFDPKILAEITATRYYLPIGLIAALTVLGIIVQLTWGNE</sequence>
<evidence type="ECO:0000313" key="7">
    <source>
        <dbReference type="EMBL" id="KAG0006962.1"/>
    </source>
</evidence>
<comment type="caution">
    <text evidence="7">The sequence shown here is derived from an EMBL/GenBank/DDBJ whole genome shotgun (WGS) entry which is preliminary data.</text>
</comment>
<keyword evidence="2 5" id="KW-0812">Transmembrane</keyword>
<evidence type="ECO:0000259" key="6">
    <source>
        <dbReference type="Pfam" id="PF13886"/>
    </source>
</evidence>
<name>A0A9P6SVD4_9FUNG</name>
<organism evidence="7 8">
    <name type="scientific">Modicella reniformis</name>
    <dbReference type="NCBI Taxonomy" id="1440133"/>
    <lineage>
        <taxon>Eukaryota</taxon>
        <taxon>Fungi</taxon>
        <taxon>Fungi incertae sedis</taxon>
        <taxon>Mucoromycota</taxon>
        <taxon>Mortierellomycotina</taxon>
        <taxon>Mortierellomycetes</taxon>
        <taxon>Mortierellales</taxon>
        <taxon>Mortierellaceae</taxon>
        <taxon>Modicella</taxon>
    </lineage>
</organism>
<comment type="subcellular location">
    <subcellularLocation>
        <location evidence="1">Membrane</location>
        <topology evidence="1">Multi-pass membrane protein</topology>
    </subcellularLocation>
</comment>
<evidence type="ECO:0000313" key="8">
    <source>
        <dbReference type="Proteomes" id="UP000749646"/>
    </source>
</evidence>
<dbReference type="OrthoDB" id="102260at2759"/>